<dbReference type="SMART" id="SM00487">
    <property type="entry name" value="DEXDc"/>
    <property type="match status" value="1"/>
</dbReference>
<organism evidence="16 17">
    <name type="scientific">Novipirellula artificiosorum</name>
    <dbReference type="NCBI Taxonomy" id="2528016"/>
    <lineage>
        <taxon>Bacteria</taxon>
        <taxon>Pseudomonadati</taxon>
        <taxon>Planctomycetota</taxon>
        <taxon>Planctomycetia</taxon>
        <taxon>Pirellulales</taxon>
        <taxon>Pirellulaceae</taxon>
        <taxon>Novipirellula</taxon>
    </lineage>
</organism>
<dbReference type="PROSITE" id="PS51195">
    <property type="entry name" value="Q_MOTIF"/>
    <property type="match status" value="1"/>
</dbReference>
<evidence type="ECO:0000256" key="12">
    <source>
        <dbReference type="SAM" id="MobiDB-lite"/>
    </source>
</evidence>
<accession>A0A5C6DCI4</accession>
<evidence type="ECO:0000256" key="7">
    <source>
        <dbReference type="ARBA" id="ARBA00038437"/>
    </source>
</evidence>
<dbReference type="AlphaFoldDB" id="A0A5C6DCI4"/>
<comment type="caution">
    <text evidence="16">The sequence shown here is derived from an EMBL/GenBank/DDBJ whole genome shotgun (WGS) entry which is preliminary data.</text>
</comment>
<comment type="catalytic activity">
    <reaction evidence="8">
        <text>ATP + H2O = ADP + phosphate + H(+)</text>
        <dbReference type="Rhea" id="RHEA:13065"/>
        <dbReference type="ChEBI" id="CHEBI:15377"/>
        <dbReference type="ChEBI" id="CHEBI:15378"/>
        <dbReference type="ChEBI" id="CHEBI:30616"/>
        <dbReference type="ChEBI" id="CHEBI:43474"/>
        <dbReference type="ChEBI" id="CHEBI:456216"/>
        <dbReference type="EC" id="3.6.4.13"/>
    </reaction>
</comment>
<evidence type="ECO:0000259" key="13">
    <source>
        <dbReference type="PROSITE" id="PS51192"/>
    </source>
</evidence>
<dbReference type="Pfam" id="PF00271">
    <property type="entry name" value="Helicase_C"/>
    <property type="match status" value="1"/>
</dbReference>
<dbReference type="GO" id="GO:0016887">
    <property type="term" value="F:ATP hydrolysis activity"/>
    <property type="evidence" value="ECO:0007669"/>
    <property type="project" value="RHEA"/>
</dbReference>
<sequence length="450" mass="49438">MTTFEELDLIAPLQRAISDQKYTTPTPIQSQTIPAALEGRDVLGCAQTGTGKTAAFALPILDELGRQKRKASPNRPLVLVLAPTRELAIQIGESFATYGKHLRLRQVLVYGGVSQGNQVRALNRGAHILVATPGRLLDLMNQGFIELDQLEMFVLDEADRMLDMGFLPDLKRIISKLPRDRQSLFFSATMPPKIVELSRSLLDDPISVNVTPKTTSVERIEQRVVFVERNGKLGVLQKVLAGDGAERAIVFTRTKRGANVLAEKLTKDGVRAVAIHGNKSQSARQRALEAFRRKQVQVLVATDVAARGIDIDGVTHVINYDIPVEPESYVHRIGRTGRAGAEGIALSFCSEAEYDELRAIEKFIGQKIPLDPSQPNPPSRADSRTHHGSRRPHASKPTRGQRRFGSQRADSAPSRPKRAAAGSESLSGGNRKRKPRRKGTQRRASVVQAS</sequence>
<dbReference type="InterPro" id="IPR027417">
    <property type="entry name" value="P-loop_NTPase"/>
</dbReference>
<dbReference type="PROSITE" id="PS51194">
    <property type="entry name" value="HELICASE_CTER"/>
    <property type="match status" value="1"/>
</dbReference>
<evidence type="ECO:0000256" key="6">
    <source>
        <dbReference type="ARBA" id="ARBA00022840"/>
    </source>
</evidence>
<dbReference type="FunFam" id="3.40.50.300:FF:000108">
    <property type="entry name" value="ATP-dependent RNA helicase RhlE"/>
    <property type="match status" value="1"/>
</dbReference>
<dbReference type="InterPro" id="IPR011545">
    <property type="entry name" value="DEAD/DEAH_box_helicase_dom"/>
</dbReference>
<gene>
    <name evidence="16" type="primary">rhlE</name>
    <name evidence="16" type="ORF">Poly41_46280</name>
</gene>
<dbReference type="EC" id="3.6.4.13" evidence="1"/>
<reference evidence="16 17" key="1">
    <citation type="submission" date="2019-02" db="EMBL/GenBank/DDBJ databases">
        <title>Deep-cultivation of Planctomycetes and their phenomic and genomic characterization uncovers novel biology.</title>
        <authorList>
            <person name="Wiegand S."/>
            <person name="Jogler M."/>
            <person name="Boedeker C."/>
            <person name="Pinto D."/>
            <person name="Vollmers J."/>
            <person name="Rivas-Marin E."/>
            <person name="Kohn T."/>
            <person name="Peeters S.H."/>
            <person name="Heuer A."/>
            <person name="Rast P."/>
            <person name="Oberbeckmann S."/>
            <person name="Bunk B."/>
            <person name="Jeske O."/>
            <person name="Meyerdierks A."/>
            <person name="Storesund J.E."/>
            <person name="Kallscheuer N."/>
            <person name="Luecker S."/>
            <person name="Lage O.M."/>
            <person name="Pohl T."/>
            <person name="Merkel B.J."/>
            <person name="Hornburger P."/>
            <person name="Mueller R.-W."/>
            <person name="Bruemmer F."/>
            <person name="Labrenz M."/>
            <person name="Spormann A.M."/>
            <person name="Op Den Camp H."/>
            <person name="Overmann J."/>
            <person name="Amann R."/>
            <person name="Jetten M.S.M."/>
            <person name="Mascher T."/>
            <person name="Medema M.H."/>
            <person name="Devos D.P."/>
            <person name="Kaster A.-K."/>
            <person name="Ovreas L."/>
            <person name="Rohde M."/>
            <person name="Galperin M.Y."/>
            <person name="Jogler C."/>
        </authorList>
    </citation>
    <scope>NUCLEOTIDE SEQUENCE [LARGE SCALE GENOMIC DNA]</scope>
    <source>
        <strain evidence="16 17">Poly41</strain>
    </source>
</reference>
<feature type="compositionally biased region" description="Basic residues" evidence="12">
    <location>
        <begin position="386"/>
        <end position="402"/>
    </location>
</feature>
<evidence type="ECO:0000256" key="11">
    <source>
        <dbReference type="RuleBase" id="RU000492"/>
    </source>
</evidence>
<dbReference type="GO" id="GO:0003676">
    <property type="term" value="F:nucleic acid binding"/>
    <property type="evidence" value="ECO:0007669"/>
    <property type="project" value="InterPro"/>
</dbReference>
<dbReference type="GO" id="GO:0005524">
    <property type="term" value="F:ATP binding"/>
    <property type="evidence" value="ECO:0007669"/>
    <property type="project" value="UniProtKB-KW"/>
</dbReference>
<evidence type="ECO:0000313" key="17">
    <source>
        <dbReference type="Proteomes" id="UP000319143"/>
    </source>
</evidence>
<dbReference type="InterPro" id="IPR044742">
    <property type="entry name" value="DEAD/DEAH_RhlB"/>
</dbReference>
<name>A0A5C6DCI4_9BACT</name>
<keyword evidence="2" id="KW-0963">Cytoplasm</keyword>
<evidence type="ECO:0000259" key="14">
    <source>
        <dbReference type="PROSITE" id="PS51194"/>
    </source>
</evidence>
<proteinExistence type="inferred from homology"/>
<comment type="similarity">
    <text evidence="7 11">Belongs to the DEAD box helicase family.</text>
</comment>
<dbReference type="PANTHER" id="PTHR47959:SF13">
    <property type="entry name" value="ATP-DEPENDENT RNA HELICASE RHLE"/>
    <property type="match status" value="1"/>
</dbReference>
<evidence type="ECO:0000256" key="4">
    <source>
        <dbReference type="ARBA" id="ARBA00022801"/>
    </source>
</evidence>
<evidence type="ECO:0000256" key="5">
    <source>
        <dbReference type="ARBA" id="ARBA00022806"/>
    </source>
</evidence>
<feature type="region of interest" description="Disordered" evidence="12">
    <location>
        <begin position="367"/>
        <end position="450"/>
    </location>
</feature>
<dbReference type="PANTHER" id="PTHR47959">
    <property type="entry name" value="ATP-DEPENDENT RNA HELICASE RHLE-RELATED"/>
    <property type="match status" value="1"/>
</dbReference>
<dbReference type="SMART" id="SM00490">
    <property type="entry name" value="HELICc"/>
    <property type="match status" value="1"/>
</dbReference>
<dbReference type="InterPro" id="IPR014001">
    <property type="entry name" value="Helicase_ATP-bd"/>
</dbReference>
<dbReference type="GO" id="GO:0005829">
    <property type="term" value="C:cytosol"/>
    <property type="evidence" value="ECO:0007669"/>
    <property type="project" value="TreeGrafter"/>
</dbReference>
<feature type="domain" description="DEAD-box RNA helicase Q" evidence="15">
    <location>
        <begin position="2"/>
        <end position="30"/>
    </location>
</feature>
<evidence type="ECO:0000256" key="1">
    <source>
        <dbReference type="ARBA" id="ARBA00012552"/>
    </source>
</evidence>
<evidence type="ECO:0000256" key="10">
    <source>
        <dbReference type="PROSITE-ProRule" id="PRU00552"/>
    </source>
</evidence>
<dbReference type="InterPro" id="IPR001650">
    <property type="entry name" value="Helicase_C-like"/>
</dbReference>
<evidence type="ECO:0000313" key="16">
    <source>
        <dbReference type="EMBL" id="TWU34480.1"/>
    </source>
</evidence>
<evidence type="ECO:0000256" key="9">
    <source>
        <dbReference type="ARBA" id="ARBA00074363"/>
    </source>
</evidence>
<dbReference type="EMBL" id="SJPV01000008">
    <property type="protein sequence ID" value="TWU34480.1"/>
    <property type="molecule type" value="Genomic_DNA"/>
</dbReference>
<dbReference type="OrthoDB" id="9805696at2"/>
<dbReference type="PROSITE" id="PS51192">
    <property type="entry name" value="HELICASE_ATP_BIND_1"/>
    <property type="match status" value="1"/>
</dbReference>
<keyword evidence="4 11" id="KW-0378">Hydrolase</keyword>
<protein>
    <recommendedName>
        <fullName evidence="9">DEAD-box ATP-dependent RNA helicase RhpA</fullName>
        <ecNumber evidence="1">3.6.4.13</ecNumber>
    </recommendedName>
</protein>
<evidence type="ECO:0000256" key="8">
    <source>
        <dbReference type="ARBA" id="ARBA00047984"/>
    </source>
</evidence>
<dbReference type="RefSeq" id="WP_146528849.1">
    <property type="nucleotide sequence ID" value="NZ_SJPV01000008.1"/>
</dbReference>
<evidence type="ECO:0000256" key="3">
    <source>
        <dbReference type="ARBA" id="ARBA00022741"/>
    </source>
</evidence>
<dbReference type="Pfam" id="PF00270">
    <property type="entry name" value="DEAD"/>
    <property type="match status" value="1"/>
</dbReference>
<dbReference type="InterPro" id="IPR050079">
    <property type="entry name" value="DEAD_box_RNA_helicase"/>
</dbReference>
<feature type="short sequence motif" description="Q motif" evidence="10">
    <location>
        <begin position="2"/>
        <end position="30"/>
    </location>
</feature>
<keyword evidence="17" id="KW-1185">Reference proteome</keyword>
<keyword evidence="6 11" id="KW-0067">ATP-binding</keyword>
<dbReference type="Gene3D" id="3.40.50.300">
    <property type="entry name" value="P-loop containing nucleotide triphosphate hydrolases"/>
    <property type="match status" value="2"/>
</dbReference>
<feature type="domain" description="Helicase ATP-binding" evidence="13">
    <location>
        <begin position="33"/>
        <end position="208"/>
    </location>
</feature>
<dbReference type="GO" id="GO:0009266">
    <property type="term" value="P:response to temperature stimulus"/>
    <property type="evidence" value="ECO:0007669"/>
    <property type="project" value="UniProtKB-ARBA"/>
</dbReference>
<dbReference type="GO" id="GO:0003724">
    <property type="term" value="F:RNA helicase activity"/>
    <property type="evidence" value="ECO:0007669"/>
    <property type="project" value="UniProtKB-EC"/>
</dbReference>
<dbReference type="InterPro" id="IPR014014">
    <property type="entry name" value="RNA_helicase_DEAD_Q_motif"/>
</dbReference>
<keyword evidence="5 11" id="KW-0347">Helicase</keyword>
<dbReference type="CDD" id="cd18787">
    <property type="entry name" value="SF2_C_DEAD"/>
    <property type="match status" value="1"/>
</dbReference>
<dbReference type="Proteomes" id="UP000319143">
    <property type="component" value="Unassembled WGS sequence"/>
</dbReference>
<dbReference type="PROSITE" id="PS00039">
    <property type="entry name" value="DEAD_ATP_HELICASE"/>
    <property type="match status" value="1"/>
</dbReference>
<evidence type="ECO:0000259" key="15">
    <source>
        <dbReference type="PROSITE" id="PS51195"/>
    </source>
</evidence>
<feature type="domain" description="Helicase C-terminal" evidence="14">
    <location>
        <begin position="219"/>
        <end position="379"/>
    </location>
</feature>
<feature type="compositionally biased region" description="Basic residues" evidence="12">
    <location>
        <begin position="430"/>
        <end position="441"/>
    </location>
</feature>
<keyword evidence="3 11" id="KW-0547">Nucleotide-binding</keyword>
<dbReference type="CDD" id="cd00268">
    <property type="entry name" value="DEADc"/>
    <property type="match status" value="1"/>
</dbReference>
<dbReference type="GO" id="GO:0042255">
    <property type="term" value="P:ribosome assembly"/>
    <property type="evidence" value="ECO:0007669"/>
    <property type="project" value="UniProtKB-ARBA"/>
</dbReference>
<dbReference type="SUPFAM" id="SSF52540">
    <property type="entry name" value="P-loop containing nucleoside triphosphate hydrolases"/>
    <property type="match status" value="1"/>
</dbReference>
<evidence type="ECO:0000256" key="2">
    <source>
        <dbReference type="ARBA" id="ARBA00022490"/>
    </source>
</evidence>
<dbReference type="InterPro" id="IPR000629">
    <property type="entry name" value="RNA-helicase_DEAD-box_CS"/>
</dbReference>